<evidence type="ECO:0008006" key="4">
    <source>
        <dbReference type="Google" id="ProtNLM"/>
    </source>
</evidence>
<evidence type="ECO:0000256" key="1">
    <source>
        <dbReference type="SAM" id="SignalP"/>
    </source>
</evidence>
<name>A0A1C3J3E1_9VIBR</name>
<protein>
    <recommendedName>
        <fullName evidence="4">Histidine ammonia-lyase</fullName>
    </recommendedName>
</protein>
<dbReference type="AlphaFoldDB" id="A0A1C3J3E1"/>
<sequence length="343" mass="37368">MITKKSPILLTTALISALFLAGCGSDSSNKAPAKPTTPTTPTLTKVATYTSIKNCSTAAEVPNCAFEKGIYILPIGPNITQVQQDAVKLQVENLLKWAHDDVRKQFSQKKILIGISEEEPNPSTAHGKFIIALAQNIYASSPNINGLELIYTTRSGMDETQSTTTYQKLLQIFDYYVDGDNNTAVGAELTKSYEGFKTLVNKKIGTGTQALGYLKYNECNYGNGQLGSDRIDGTPSKCLADNGTSINDEGDDISNGKLDYTHTIKKNLNPGAFLGLIYEYKVNPANGKFPNELKDANQPKGFTAVGKIASGETTTANYPFNYANLAFTPMSDYLDKWFFPNKK</sequence>
<proteinExistence type="predicted"/>
<accession>A0A1C3J3E1</accession>
<gene>
    <name evidence="2" type="ORF">VAT7223_04080</name>
</gene>
<evidence type="ECO:0000313" key="2">
    <source>
        <dbReference type="EMBL" id="SBS68194.1"/>
    </source>
</evidence>
<dbReference type="EMBL" id="FLQP01000089">
    <property type="protein sequence ID" value="SBS68194.1"/>
    <property type="molecule type" value="Genomic_DNA"/>
</dbReference>
<feature type="signal peptide" evidence="1">
    <location>
        <begin position="1"/>
        <end position="21"/>
    </location>
</feature>
<reference evidence="3" key="1">
    <citation type="submission" date="2016-06" db="EMBL/GenBank/DDBJ databases">
        <authorList>
            <person name="Rodrigo-Torres Lidia"/>
            <person name="Arahal R.David."/>
        </authorList>
    </citation>
    <scope>NUCLEOTIDE SEQUENCE [LARGE SCALE GENOMIC DNA]</scope>
    <source>
        <strain evidence="3">CECT 7223</strain>
    </source>
</reference>
<dbReference type="GeneID" id="94232670"/>
<dbReference type="PROSITE" id="PS51257">
    <property type="entry name" value="PROKAR_LIPOPROTEIN"/>
    <property type="match status" value="1"/>
</dbReference>
<dbReference type="RefSeq" id="WP_065680269.1">
    <property type="nucleotide sequence ID" value="NZ_AP025460.1"/>
</dbReference>
<organism evidence="2 3">
    <name type="scientific">Vibrio atlanticus</name>
    <dbReference type="NCBI Taxonomy" id="693153"/>
    <lineage>
        <taxon>Bacteria</taxon>
        <taxon>Pseudomonadati</taxon>
        <taxon>Pseudomonadota</taxon>
        <taxon>Gammaproteobacteria</taxon>
        <taxon>Vibrionales</taxon>
        <taxon>Vibrionaceae</taxon>
        <taxon>Vibrio</taxon>
    </lineage>
</organism>
<dbReference type="Proteomes" id="UP000092876">
    <property type="component" value="Unassembled WGS sequence"/>
</dbReference>
<feature type="chain" id="PRO_5008676245" description="Histidine ammonia-lyase" evidence="1">
    <location>
        <begin position="22"/>
        <end position="343"/>
    </location>
</feature>
<evidence type="ECO:0000313" key="3">
    <source>
        <dbReference type="Proteomes" id="UP000092876"/>
    </source>
</evidence>
<keyword evidence="1" id="KW-0732">Signal</keyword>